<proteinExistence type="predicted"/>
<name>A0A3N4IW39_9PEZI</name>
<accession>A0A3N4IW39</accession>
<evidence type="ECO:0000256" key="1">
    <source>
        <dbReference type="SAM" id="MobiDB-lite"/>
    </source>
</evidence>
<feature type="region of interest" description="Disordered" evidence="1">
    <location>
        <begin position="1"/>
        <end position="20"/>
    </location>
</feature>
<keyword evidence="3" id="KW-1185">Reference proteome</keyword>
<evidence type="ECO:0000313" key="3">
    <source>
        <dbReference type="Proteomes" id="UP000276215"/>
    </source>
</evidence>
<reference evidence="2 3" key="1">
    <citation type="journal article" date="2018" name="Nat. Ecol. Evol.">
        <title>Pezizomycetes genomes reveal the molecular basis of ectomycorrhizal truffle lifestyle.</title>
        <authorList>
            <person name="Murat C."/>
            <person name="Payen T."/>
            <person name="Noel B."/>
            <person name="Kuo A."/>
            <person name="Morin E."/>
            <person name="Chen J."/>
            <person name="Kohler A."/>
            <person name="Krizsan K."/>
            <person name="Balestrini R."/>
            <person name="Da Silva C."/>
            <person name="Montanini B."/>
            <person name="Hainaut M."/>
            <person name="Levati E."/>
            <person name="Barry K.W."/>
            <person name="Belfiori B."/>
            <person name="Cichocki N."/>
            <person name="Clum A."/>
            <person name="Dockter R.B."/>
            <person name="Fauchery L."/>
            <person name="Guy J."/>
            <person name="Iotti M."/>
            <person name="Le Tacon F."/>
            <person name="Lindquist E.A."/>
            <person name="Lipzen A."/>
            <person name="Malagnac F."/>
            <person name="Mello A."/>
            <person name="Molinier V."/>
            <person name="Miyauchi S."/>
            <person name="Poulain J."/>
            <person name="Riccioni C."/>
            <person name="Rubini A."/>
            <person name="Sitrit Y."/>
            <person name="Splivallo R."/>
            <person name="Traeger S."/>
            <person name="Wang M."/>
            <person name="Zifcakova L."/>
            <person name="Wipf D."/>
            <person name="Zambonelli A."/>
            <person name="Paolocci F."/>
            <person name="Nowrousian M."/>
            <person name="Ottonello S."/>
            <person name="Baldrian P."/>
            <person name="Spatafora J.W."/>
            <person name="Henrissat B."/>
            <person name="Nagy L.G."/>
            <person name="Aury J.M."/>
            <person name="Wincker P."/>
            <person name="Grigoriev I.V."/>
            <person name="Bonfante P."/>
            <person name="Martin F.M."/>
        </authorList>
    </citation>
    <scope>NUCLEOTIDE SEQUENCE [LARGE SCALE GENOMIC DNA]</scope>
    <source>
        <strain evidence="2 3">120613-1</strain>
    </source>
</reference>
<evidence type="ECO:0000313" key="2">
    <source>
        <dbReference type="EMBL" id="RPA90025.1"/>
    </source>
</evidence>
<dbReference type="Proteomes" id="UP000276215">
    <property type="component" value="Unassembled WGS sequence"/>
</dbReference>
<organism evidence="2 3">
    <name type="scientific">Choiromyces venosus 120613-1</name>
    <dbReference type="NCBI Taxonomy" id="1336337"/>
    <lineage>
        <taxon>Eukaryota</taxon>
        <taxon>Fungi</taxon>
        <taxon>Dikarya</taxon>
        <taxon>Ascomycota</taxon>
        <taxon>Pezizomycotina</taxon>
        <taxon>Pezizomycetes</taxon>
        <taxon>Pezizales</taxon>
        <taxon>Tuberaceae</taxon>
        <taxon>Choiromyces</taxon>
    </lineage>
</organism>
<dbReference type="AlphaFoldDB" id="A0A3N4IW39"/>
<sequence>MNTSPTTTNYPNNPLIPKGSRRGNLSFYNLLLPLQPLAKDWYYEDSTCCPILSCPNSLLTQMQELQHEEEGRKRKRKEEGSLGRKQIPDHGHAFATIADLQVWR</sequence>
<gene>
    <name evidence="2" type="ORF">L873DRAFT_1821890</name>
</gene>
<dbReference type="EMBL" id="ML120546">
    <property type="protein sequence ID" value="RPA90025.1"/>
    <property type="molecule type" value="Genomic_DNA"/>
</dbReference>
<feature type="region of interest" description="Disordered" evidence="1">
    <location>
        <begin position="65"/>
        <end position="88"/>
    </location>
</feature>
<protein>
    <submittedName>
        <fullName evidence="2">Uncharacterized protein</fullName>
    </submittedName>
</protein>
<feature type="compositionally biased region" description="Low complexity" evidence="1">
    <location>
        <begin position="1"/>
        <end position="17"/>
    </location>
</feature>